<dbReference type="Proteomes" id="UP000192907">
    <property type="component" value="Unassembled WGS sequence"/>
</dbReference>
<feature type="transmembrane region" description="Helical" evidence="7">
    <location>
        <begin position="20"/>
        <end position="38"/>
    </location>
</feature>
<dbReference type="GO" id="GO:0071978">
    <property type="term" value="P:bacterial-type flagellum-dependent swarming motility"/>
    <property type="evidence" value="ECO:0007669"/>
    <property type="project" value="InterPro"/>
</dbReference>
<dbReference type="AlphaFoldDB" id="A0A1Y6BDR7"/>
<dbReference type="InterPro" id="IPR047055">
    <property type="entry name" value="MotA-like"/>
</dbReference>
<keyword evidence="5 7" id="KW-0472">Membrane</keyword>
<evidence type="ECO:0000313" key="10">
    <source>
        <dbReference type="Proteomes" id="UP000192907"/>
    </source>
</evidence>
<dbReference type="EMBL" id="FWZT01000004">
    <property type="protein sequence ID" value="SMF06346.1"/>
    <property type="molecule type" value="Genomic_DNA"/>
</dbReference>
<dbReference type="RefSeq" id="WP_132316813.1">
    <property type="nucleotide sequence ID" value="NZ_FWZT01000004.1"/>
</dbReference>
<dbReference type="InterPro" id="IPR002898">
    <property type="entry name" value="MotA_ExbB_proton_chnl"/>
</dbReference>
<dbReference type="STRING" id="1513793.SAMN06296036_104127"/>
<dbReference type="GO" id="GO:0015031">
    <property type="term" value="P:protein transport"/>
    <property type="evidence" value="ECO:0007669"/>
    <property type="project" value="UniProtKB-KW"/>
</dbReference>
<feature type="domain" description="MotA/TolQ/ExbB proton channel" evidence="8">
    <location>
        <begin position="129"/>
        <end position="224"/>
    </location>
</feature>
<evidence type="ECO:0000256" key="4">
    <source>
        <dbReference type="ARBA" id="ARBA00022989"/>
    </source>
</evidence>
<proteinExistence type="inferred from homology"/>
<keyword evidence="10" id="KW-1185">Reference proteome</keyword>
<feature type="transmembrane region" description="Helical" evidence="7">
    <location>
        <begin position="50"/>
        <end position="73"/>
    </location>
</feature>
<protein>
    <submittedName>
        <fullName evidence="9">Chemotaxis protein MotA</fullName>
    </submittedName>
</protein>
<dbReference type="GO" id="GO:0006935">
    <property type="term" value="P:chemotaxis"/>
    <property type="evidence" value="ECO:0007669"/>
    <property type="project" value="InterPro"/>
</dbReference>
<feature type="transmembrane region" description="Helical" evidence="7">
    <location>
        <begin position="194"/>
        <end position="213"/>
    </location>
</feature>
<comment type="similarity">
    <text evidence="6">Belongs to the exbB/tolQ family.</text>
</comment>
<evidence type="ECO:0000313" key="9">
    <source>
        <dbReference type="EMBL" id="SMF06346.1"/>
    </source>
</evidence>
<organism evidence="9 10">
    <name type="scientific">Pseudobacteriovorax antillogorgiicola</name>
    <dbReference type="NCBI Taxonomy" id="1513793"/>
    <lineage>
        <taxon>Bacteria</taxon>
        <taxon>Pseudomonadati</taxon>
        <taxon>Bdellovibrionota</taxon>
        <taxon>Oligoflexia</taxon>
        <taxon>Oligoflexales</taxon>
        <taxon>Pseudobacteriovoracaceae</taxon>
        <taxon>Pseudobacteriovorax</taxon>
    </lineage>
</organism>
<keyword evidence="6" id="KW-0813">Transport</keyword>
<dbReference type="OrthoDB" id="9806929at2"/>
<evidence type="ECO:0000259" key="8">
    <source>
        <dbReference type="Pfam" id="PF01618"/>
    </source>
</evidence>
<keyword evidence="3 7" id="KW-0812">Transmembrane</keyword>
<name>A0A1Y6BDR7_9BACT</name>
<gene>
    <name evidence="9" type="ORF">SAMN06296036_104127</name>
</gene>
<evidence type="ECO:0000256" key="3">
    <source>
        <dbReference type="ARBA" id="ARBA00022692"/>
    </source>
</evidence>
<dbReference type="PANTHER" id="PTHR30433:SF2">
    <property type="entry name" value="MOTILITY PROTEIN A"/>
    <property type="match status" value="1"/>
</dbReference>
<comment type="subcellular location">
    <subcellularLocation>
        <location evidence="1">Cell membrane</location>
        <topology evidence="1">Multi-pass membrane protein</topology>
    </subcellularLocation>
    <subcellularLocation>
        <location evidence="6">Membrane</location>
        <topology evidence="6">Multi-pass membrane protein</topology>
    </subcellularLocation>
</comment>
<dbReference type="Pfam" id="PF01618">
    <property type="entry name" value="MotA_ExbB"/>
    <property type="match status" value="1"/>
</dbReference>
<sequence>MDGLNLKKYLMTSRKRFDPIALVISIIGLVAVVFSIAAKESLQSYFDLRSILVVVVGTFASLLFQFDFGTSIYSLRLVIMSFLGTPEKKIIDTIHQIDEAILEDMKLQDLREGDNINGELLNDIVYMFKQGLLFEEIDEFVTSRVSDEFLGRKVAVDLLRRAAIIAPALGLFGTVIGLIGVLKSLSDPSQIGPSMSLALMTTAYGAGIGSLIFTPLAGRLEHHNTIYLEVHQQILSKIAILLKRDERNPKSEFKPEGVS</sequence>
<feature type="transmembrane region" description="Helical" evidence="7">
    <location>
        <begin position="162"/>
        <end position="182"/>
    </location>
</feature>
<dbReference type="PANTHER" id="PTHR30433">
    <property type="entry name" value="CHEMOTAXIS PROTEIN MOTA"/>
    <property type="match status" value="1"/>
</dbReference>
<evidence type="ECO:0000256" key="1">
    <source>
        <dbReference type="ARBA" id="ARBA00004651"/>
    </source>
</evidence>
<evidence type="ECO:0000256" key="2">
    <source>
        <dbReference type="ARBA" id="ARBA00022475"/>
    </source>
</evidence>
<evidence type="ECO:0000256" key="5">
    <source>
        <dbReference type="ARBA" id="ARBA00023136"/>
    </source>
</evidence>
<reference evidence="10" key="1">
    <citation type="submission" date="2017-04" db="EMBL/GenBank/DDBJ databases">
        <authorList>
            <person name="Varghese N."/>
            <person name="Submissions S."/>
        </authorList>
    </citation>
    <scope>NUCLEOTIDE SEQUENCE [LARGE SCALE GENOMIC DNA]</scope>
    <source>
        <strain evidence="10">RKEM611</strain>
    </source>
</reference>
<keyword evidence="4 7" id="KW-1133">Transmembrane helix</keyword>
<dbReference type="GO" id="GO:0005886">
    <property type="term" value="C:plasma membrane"/>
    <property type="evidence" value="ECO:0007669"/>
    <property type="project" value="UniProtKB-SubCell"/>
</dbReference>
<evidence type="ECO:0000256" key="7">
    <source>
        <dbReference type="SAM" id="Phobius"/>
    </source>
</evidence>
<evidence type="ECO:0000256" key="6">
    <source>
        <dbReference type="RuleBase" id="RU004057"/>
    </source>
</evidence>
<keyword evidence="6" id="KW-0653">Protein transport</keyword>
<keyword evidence="2" id="KW-1003">Cell membrane</keyword>
<accession>A0A1Y6BDR7</accession>